<evidence type="ECO:0000313" key="2">
    <source>
        <dbReference type="EMBL" id="CAG8766826.1"/>
    </source>
</evidence>
<sequence>MSDMKPSVVRLLCYLPNHHIVNFSESTNLAEFLSNEDNKKTILTEYFYLNATDLEAQAERSLHECMFEAKQFRSLYALCNLFLTILVFREPTDVREIWNQNFDAMSKDFIKNSIPRGQLYINAQHDKNIDYYNLPRITNLINKELPKLILEELSIPVLSKDLDKIKLLNRDQKIAFDSIIQRIDKNELDSTNALSRYQITLYSKKKQFPIRLAFALTINKSRGQTISHVSLYLPKHIFTHGQLYVAFSRVKSAKNLKVLVKNRDVLGKQGTYTSFVKPTRLKLLSIHQSITETSEETSQNFSKFPTTNNSVDEFYSNFSLPDPCPLKHTKNDKINEYTEELSDNDNTDTELDTKKSNNKIKP</sequence>
<dbReference type="PANTHER" id="PTHR10492">
    <property type="match status" value="1"/>
</dbReference>
<protein>
    <submittedName>
        <fullName evidence="2">16109_t:CDS:1</fullName>
    </submittedName>
</protein>
<organism evidence="2 3">
    <name type="scientific">Gigaspora margarita</name>
    <dbReference type="NCBI Taxonomy" id="4874"/>
    <lineage>
        <taxon>Eukaryota</taxon>
        <taxon>Fungi</taxon>
        <taxon>Fungi incertae sedis</taxon>
        <taxon>Mucoromycota</taxon>
        <taxon>Glomeromycotina</taxon>
        <taxon>Glomeromycetes</taxon>
        <taxon>Diversisporales</taxon>
        <taxon>Gigasporaceae</taxon>
        <taxon>Gigaspora</taxon>
    </lineage>
</organism>
<reference evidence="2 3" key="1">
    <citation type="submission" date="2021-06" db="EMBL/GenBank/DDBJ databases">
        <authorList>
            <person name="Kallberg Y."/>
            <person name="Tangrot J."/>
            <person name="Rosling A."/>
        </authorList>
    </citation>
    <scope>NUCLEOTIDE SEQUENCE [LARGE SCALE GENOMIC DNA]</scope>
    <source>
        <strain evidence="2 3">120-4 pot B 10/14</strain>
    </source>
</reference>
<proteinExistence type="predicted"/>
<dbReference type="PANTHER" id="PTHR10492:SF101">
    <property type="entry name" value="ATP-DEPENDENT DNA HELICASE"/>
    <property type="match status" value="1"/>
</dbReference>
<feature type="compositionally biased region" description="Acidic residues" evidence="1">
    <location>
        <begin position="337"/>
        <end position="350"/>
    </location>
</feature>
<dbReference type="SUPFAM" id="SSF52540">
    <property type="entry name" value="P-loop containing nucleoside triphosphate hydrolases"/>
    <property type="match status" value="1"/>
</dbReference>
<gene>
    <name evidence="2" type="ORF">GMARGA_LOCUS18092</name>
</gene>
<feature type="region of interest" description="Disordered" evidence="1">
    <location>
        <begin position="329"/>
        <end position="362"/>
    </location>
</feature>
<name>A0ABN7VGV4_GIGMA</name>
<evidence type="ECO:0000313" key="3">
    <source>
        <dbReference type="Proteomes" id="UP000789901"/>
    </source>
</evidence>
<comment type="caution">
    <text evidence="2">The sequence shown here is derived from an EMBL/GenBank/DDBJ whole genome shotgun (WGS) entry which is preliminary data.</text>
</comment>
<dbReference type="InterPro" id="IPR027417">
    <property type="entry name" value="P-loop_NTPase"/>
</dbReference>
<accession>A0ABN7VGV4</accession>
<dbReference type="EMBL" id="CAJVQB010014172">
    <property type="protein sequence ID" value="CAG8766826.1"/>
    <property type="molecule type" value="Genomic_DNA"/>
</dbReference>
<keyword evidence="3" id="KW-1185">Reference proteome</keyword>
<dbReference type="Gene3D" id="3.40.50.300">
    <property type="entry name" value="P-loop containing nucleotide triphosphate hydrolases"/>
    <property type="match status" value="1"/>
</dbReference>
<dbReference type="Proteomes" id="UP000789901">
    <property type="component" value="Unassembled WGS sequence"/>
</dbReference>
<feature type="non-terminal residue" evidence="2">
    <location>
        <position position="362"/>
    </location>
</feature>
<evidence type="ECO:0000256" key="1">
    <source>
        <dbReference type="SAM" id="MobiDB-lite"/>
    </source>
</evidence>